<reference evidence="2 3" key="1">
    <citation type="submission" date="2021-07" db="EMBL/GenBank/DDBJ databases">
        <authorList>
            <consortium name="Genoscope - CEA"/>
            <person name="William W."/>
        </authorList>
    </citation>
    <scope>NUCLEOTIDE SEQUENCE [LARGE SCALE GENOMIC DNA]</scope>
</reference>
<feature type="region of interest" description="Disordered" evidence="1">
    <location>
        <begin position="76"/>
        <end position="102"/>
    </location>
</feature>
<organism evidence="2 3">
    <name type="scientific">Brassica campestris</name>
    <name type="common">Field mustard</name>
    <dbReference type="NCBI Taxonomy" id="3711"/>
    <lineage>
        <taxon>Eukaryota</taxon>
        <taxon>Viridiplantae</taxon>
        <taxon>Streptophyta</taxon>
        <taxon>Embryophyta</taxon>
        <taxon>Tracheophyta</taxon>
        <taxon>Spermatophyta</taxon>
        <taxon>Magnoliopsida</taxon>
        <taxon>eudicotyledons</taxon>
        <taxon>Gunneridae</taxon>
        <taxon>Pentapetalae</taxon>
        <taxon>rosids</taxon>
        <taxon>malvids</taxon>
        <taxon>Brassicales</taxon>
        <taxon>Brassicaceae</taxon>
        <taxon>Brassiceae</taxon>
        <taxon>Brassica</taxon>
    </lineage>
</organism>
<evidence type="ECO:0000256" key="1">
    <source>
        <dbReference type="SAM" id="MobiDB-lite"/>
    </source>
</evidence>
<sequence length="102" mass="11098">MGWLLSGHRGCATVDGLALLLNNHLMFPSTAGIICSALHHQTPLHQDFKTHSALLCRCISAPLLLQLAPLYHLQPDPPTSNLEAPSPNKKRTNVNMSQKLGL</sequence>
<accession>A0A8D9HQ74</accession>
<dbReference type="Proteomes" id="UP000694005">
    <property type="component" value="Chromosome A07"/>
</dbReference>
<evidence type="ECO:0000313" key="3">
    <source>
        <dbReference type="Proteomes" id="UP000694005"/>
    </source>
</evidence>
<dbReference type="Gramene" id="A07p24130.2_BraZ1">
    <property type="protein sequence ID" value="A07p24130.2_BraZ1.CDS.1"/>
    <property type="gene ID" value="A07g24130.2_BraZ1"/>
</dbReference>
<gene>
    <name evidence="2" type="ORF">BRAPAZ1V2_A07P24130.2</name>
</gene>
<feature type="compositionally biased region" description="Polar residues" evidence="1">
    <location>
        <begin position="93"/>
        <end position="102"/>
    </location>
</feature>
<dbReference type="AlphaFoldDB" id="A0A8D9HQ74"/>
<protein>
    <submittedName>
        <fullName evidence="2">Uncharacterized protein</fullName>
    </submittedName>
</protein>
<dbReference type="EMBL" id="LS974623">
    <property type="protein sequence ID" value="CAG7902769.1"/>
    <property type="molecule type" value="Genomic_DNA"/>
</dbReference>
<proteinExistence type="predicted"/>
<evidence type="ECO:0000313" key="2">
    <source>
        <dbReference type="EMBL" id="CAG7902769.1"/>
    </source>
</evidence>
<name>A0A8D9HQ74_BRACM</name>